<protein>
    <submittedName>
        <fullName evidence="4">Aspartic peptidase domain-containing protein</fullName>
    </submittedName>
</protein>
<feature type="compositionally biased region" description="Gly residues" evidence="1">
    <location>
        <begin position="445"/>
        <end position="458"/>
    </location>
</feature>
<name>A0AAE0LQ65_9PEZI</name>
<accession>A0AAE0LQ65</accession>
<dbReference type="AlphaFoldDB" id="A0AAE0LQ65"/>
<feature type="chain" id="PRO_5041943549" evidence="3">
    <location>
        <begin position="17"/>
        <end position="570"/>
    </location>
</feature>
<keyword evidence="3" id="KW-0732">Signal</keyword>
<feature type="region of interest" description="Disordered" evidence="1">
    <location>
        <begin position="412"/>
        <end position="469"/>
    </location>
</feature>
<keyword evidence="2" id="KW-1133">Transmembrane helix</keyword>
<evidence type="ECO:0000313" key="4">
    <source>
        <dbReference type="EMBL" id="KAK3293761.1"/>
    </source>
</evidence>
<evidence type="ECO:0000256" key="2">
    <source>
        <dbReference type="SAM" id="Phobius"/>
    </source>
</evidence>
<evidence type="ECO:0000256" key="3">
    <source>
        <dbReference type="SAM" id="SignalP"/>
    </source>
</evidence>
<keyword evidence="2" id="KW-0472">Membrane</keyword>
<proteinExistence type="predicted"/>
<feature type="region of interest" description="Disordered" evidence="1">
    <location>
        <begin position="523"/>
        <end position="545"/>
    </location>
</feature>
<dbReference type="EMBL" id="JAUEPN010000006">
    <property type="protein sequence ID" value="KAK3293761.1"/>
    <property type="molecule type" value="Genomic_DNA"/>
</dbReference>
<feature type="compositionally biased region" description="Polar residues" evidence="1">
    <location>
        <begin position="412"/>
        <end position="421"/>
    </location>
</feature>
<evidence type="ECO:0000256" key="1">
    <source>
        <dbReference type="SAM" id="MobiDB-lite"/>
    </source>
</evidence>
<reference evidence="4" key="2">
    <citation type="submission" date="2023-06" db="EMBL/GenBank/DDBJ databases">
        <authorList>
            <consortium name="Lawrence Berkeley National Laboratory"/>
            <person name="Haridas S."/>
            <person name="Hensen N."/>
            <person name="Bonometti L."/>
            <person name="Westerberg I."/>
            <person name="Brannstrom I.O."/>
            <person name="Guillou S."/>
            <person name="Cros-Aarteil S."/>
            <person name="Calhoun S."/>
            <person name="Kuo A."/>
            <person name="Mondo S."/>
            <person name="Pangilinan J."/>
            <person name="Riley R."/>
            <person name="Labutti K."/>
            <person name="Andreopoulos B."/>
            <person name="Lipzen A."/>
            <person name="Chen C."/>
            <person name="Yanf M."/>
            <person name="Daum C."/>
            <person name="Ng V."/>
            <person name="Clum A."/>
            <person name="Steindorff A."/>
            <person name="Ohm R."/>
            <person name="Martin F."/>
            <person name="Silar P."/>
            <person name="Natvig D."/>
            <person name="Lalanne C."/>
            <person name="Gautier V."/>
            <person name="Ament-Velasquez S.L."/>
            <person name="Kruys A."/>
            <person name="Hutchinson M.I."/>
            <person name="Powell A.J."/>
            <person name="Barry K."/>
            <person name="Miller A.N."/>
            <person name="Grigoriev I.V."/>
            <person name="Debuchy R."/>
            <person name="Gladieux P."/>
            <person name="Thoren M.H."/>
            <person name="Johannesson H."/>
        </authorList>
    </citation>
    <scope>NUCLEOTIDE SEQUENCE</scope>
    <source>
        <strain evidence="4">CBS 168.71</strain>
    </source>
</reference>
<organism evidence="4 5">
    <name type="scientific">Chaetomium fimeti</name>
    <dbReference type="NCBI Taxonomy" id="1854472"/>
    <lineage>
        <taxon>Eukaryota</taxon>
        <taxon>Fungi</taxon>
        <taxon>Dikarya</taxon>
        <taxon>Ascomycota</taxon>
        <taxon>Pezizomycotina</taxon>
        <taxon>Sordariomycetes</taxon>
        <taxon>Sordariomycetidae</taxon>
        <taxon>Sordariales</taxon>
        <taxon>Chaetomiaceae</taxon>
        <taxon>Chaetomium</taxon>
    </lineage>
</organism>
<dbReference type="Proteomes" id="UP001278766">
    <property type="component" value="Unassembled WGS sequence"/>
</dbReference>
<evidence type="ECO:0000313" key="5">
    <source>
        <dbReference type="Proteomes" id="UP001278766"/>
    </source>
</evidence>
<sequence>MLWGVIIAAWAGWSLAAECPEPPSPLTLPITDTQVDPGVPGSLMRGIPVEIGTPPQKLVVLPWPDLNNTYLYDDQSFCGTHVIDDEDICRVRRGGYYFETESTSFTKTIDLIGAGGAPVEIGTKGSESGIPRLVSTSLAGTDSFAAGGNDAVTIPVGIPRFQWDGGFTVAHALGLGPNSTYLNALVAARKIPSRVWSIFWGRMWTGSADMDGSIVLGGYDQEKVIGRNFTEKLDYSESMGCWTGMKVTIVDVIANFPHAADVSIMSANSAVRSCIVPQRQLLWEAQADIVTDLRKRTGLVSKGGLSSTAFHALSTGLNMTATGSGYDGDLTFVLSSGLRVRVPNNQFIVPRVAYSDDGSRIIDESKKDLLIYGVTGNQPSTLGRYFLTSAYLMVDHDAGTFTMWQGNPSTKSSLVSVSGTDQECDAGSSGDGNGSADGGNTDSGEGSGGGDGGGGGSDNQGNRESSPEITMSTGTIVGAAVGGAAGLACIVALVLFLFCRRRRQRGMETAGFLPDDVRAPYPSSEPKEIAGSSTATELAAGGPRPELNGDYFPGYELHGSALPYGGQGRY</sequence>
<feature type="signal peptide" evidence="3">
    <location>
        <begin position="1"/>
        <end position="16"/>
    </location>
</feature>
<comment type="caution">
    <text evidence="4">The sequence shown here is derived from an EMBL/GenBank/DDBJ whole genome shotgun (WGS) entry which is preliminary data.</text>
</comment>
<dbReference type="RefSeq" id="XP_062657275.1">
    <property type="nucleotide sequence ID" value="XM_062808192.1"/>
</dbReference>
<keyword evidence="2" id="KW-0812">Transmembrane</keyword>
<dbReference type="Gene3D" id="2.40.70.10">
    <property type="entry name" value="Acid Proteases"/>
    <property type="match status" value="2"/>
</dbReference>
<keyword evidence="5" id="KW-1185">Reference proteome</keyword>
<dbReference type="InterPro" id="IPR021109">
    <property type="entry name" value="Peptidase_aspartic_dom_sf"/>
</dbReference>
<feature type="transmembrane region" description="Helical" evidence="2">
    <location>
        <begin position="476"/>
        <end position="498"/>
    </location>
</feature>
<dbReference type="SUPFAM" id="SSF50630">
    <property type="entry name" value="Acid proteases"/>
    <property type="match status" value="1"/>
</dbReference>
<dbReference type="GeneID" id="87845140"/>
<gene>
    <name evidence="4" type="ORF">B0H64DRAFT_477243</name>
</gene>
<reference evidence="4" key="1">
    <citation type="journal article" date="2023" name="Mol. Phylogenet. Evol.">
        <title>Genome-scale phylogeny and comparative genomics of the fungal order Sordariales.</title>
        <authorList>
            <person name="Hensen N."/>
            <person name="Bonometti L."/>
            <person name="Westerberg I."/>
            <person name="Brannstrom I.O."/>
            <person name="Guillou S."/>
            <person name="Cros-Aarteil S."/>
            <person name="Calhoun S."/>
            <person name="Haridas S."/>
            <person name="Kuo A."/>
            <person name="Mondo S."/>
            <person name="Pangilinan J."/>
            <person name="Riley R."/>
            <person name="LaButti K."/>
            <person name="Andreopoulos B."/>
            <person name="Lipzen A."/>
            <person name="Chen C."/>
            <person name="Yan M."/>
            <person name="Daum C."/>
            <person name="Ng V."/>
            <person name="Clum A."/>
            <person name="Steindorff A."/>
            <person name="Ohm R.A."/>
            <person name="Martin F."/>
            <person name="Silar P."/>
            <person name="Natvig D.O."/>
            <person name="Lalanne C."/>
            <person name="Gautier V."/>
            <person name="Ament-Velasquez S.L."/>
            <person name="Kruys A."/>
            <person name="Hutchinson M.I."/>
            <person name="Powell A.J."/>
            <person name="Barry K."/>
            <person name="Miller A.N."/>
            <person name="Grigoriev I.V."/>
            <person name="Debuchy R."/>
            <person name="Gladieux P."/>
            <person name="Hiltunen Thoren M."/>
            <person name="Johannesson H."/>
        </authorList>
    </citation>
    <scope>NUCLEOTIDE SEQUENCE</scope>
    <source>
        <strain evidence="4">CBS 168.71</strain>
    </source>
</reference>